<evidence type="ECO:0000256" key="13">
    <source>
        <dbReference type="RuleBase" id="RU361193"/>
    </source>
</evidence>
<proteinExistence type="inferred from homology"/>
<gene>
    <name evidence="15" type="ORF">C8F04DRAFT_1207293</name>
</gene>
<evidence type="ECO:0000256" key="1">
    <source>
        <dbReference type="ARBA" id="ARBA00001913"/>
    </source>
</evidence>
<dbReference type="GO" id="GO:0005509">
    <property type="term" value="F:calcium ion binding"/>
    <property type="evidence" value="ECO:0007669"/>
    <property type="project" value="InterPro"/>
</dbReference>
<dbReference type="GO" id="GO:0005975">
    <property type="term" value="P:carbohydrate metabolic process"/>
    <property type="evidence" value="ECO:0007669"/>
    <property type="project" value="InterPro"/>
</dbReference>
<keyword evidence="14" id="KW-0472">Membrane</keyword>
<dbReference type="Proteomes" id="UP001218188">
    <property type="component" value="Unassembled WGS sequence"/>
</dbReference>
<dbReference type="InterPro" id="IPR036026">
    <property type="entry name" value="Seven-hairpin_glycosidases"/>
</dbReference>
<name>A0AAD6TFE0_9AGAR</name>
<feature type="active site" evidence="10">
    <location>
        <position position="279"/>
    </location>
</feature>
<comment type="catalytic activity">
    <reaction evidence="8">
        <text>N(4)-(alpha-D-Man-(1-&gt;2)-alpha-D-Man-(1-&gt;2)-alpha-D-Man-(1-&gt;3)-[alpha-D-Man-(1-&gt;3)-[alpha-D-Man-(1-&gt;2)-alpha-D-Man-(1-&gt;6)]-alpha-D-Man-(1-&gt;6)]-beta-D-Man-(1-&gt;4)-beta-D-GlcNAc-(1-&gt;4)-beta-D-GlcNAc)-L-asparaginyl-[protein] (N-glucan mannose isomer 8A1,2,3B1,3) + 3 H2O = N(4)-(alpha-D-Man-(1-&gt;3)-[alpha-D-Man-(1-&gt;3)-[alpha-D-Man-(1-&gt;6)]-alpha-D-Man-(1-&gt;6)]-beta-D-Man-(1-&gt;4)-beta-D-GlcNAc-(1-&gt;4)-beta-D-GlcNAc)-L-asparaginyl-[protein] (N-glucan mannose isomer 5A1,2) + 3 beta-D-mannose</text>
        <dbReference type="Rhea" id="RHEA:56028"/>
        <dbReference type="Rhea" id="RHEA-COMP:14358"/>
        <dbReference type="Rhea" id="RHEA-COMP:14367"/>
        <dbReference type="ChEBI" id="CHEBI:15377"/>
        <dbReference type="ChEBI" id="CHEBI:28563"/>
        <dbReference type="ChEBI" id="CHEBI:59087"/>
        <dbReference type="ChEBI" id="CHEBI:60628"/>
        <dbReference type="EC" id="3.2.1.113"/>
    </reaction>
</comment>
<keyword evidence="4 11" id="KW-0479">Metal-binding</keyword>
<comment type="similarity">
    <text evidence="3 13">Belongs to the glycosyl hydrolase 47 family.</text>
</comment>
<keyword evidence="5 13" id="KW-0378">Hydrolase</keyword>
<accession>A0AAD6TFE0</accession>
<dbReference type="SUPFAM" id="SSF48225">
    <property type="entry name" value="Seven-hairpin glycosidases"/>
    <property type="match status" value="1"/>
</dbReference>
<evidence type="ECO:0000256" key="3">
    <source>
        <dbReference type="ARBA" id="ARBA00007658"/>
    </source>
</evidence>
<dbReference type="InterPro" id="IPR012341">
    <property type="entry name" value="6hp_glycosidase-like_sf"/>
</dbReference>
<evidence type="ECO:0000256" key="14">
    <source>
        <dbReference type="SAM" id="Phobius"/>
    </source>
</evidence>
<dbReference type="AlphaFoldDB" id="A0AAD6TFE0"/>
<dbReference type="InterPro" id="IPR050749">
    <property type="entry name" value="Glycosyl_Hydrolase_47"/>
</dbReference>
<evidence type="ECO:0000256" key="12">
    <source>
        <dbReference type="PIRSR" id="PIRSR601382-3"/>
    </source>
</evidence>
<comment type="catalytic activity">
    <reaction evidence="9">
        <text>N(4)-(alpha-D-Man-(1-&gt;2)-alpha-D-Man-(1-&gt;2)-alpha-D-Man-(1-&gt;3)-[alpha-D-Man-(1-&gt;2)-alpha-D-Man-(1-&gt;3)-[alpha-D-Man-(1-&gt;2)-alpha-D-Man-(1-&gt;6)]-alpha-D-Man-(1-&gt;6)]-beta-D-Man-(1-&gt;4)-beta-D-GlcNAc-(1-&gt;4)-beta-D-GlcNAc)-L-asparaginyl-[protein] (N-glucan mannose isomer 9A1,2,3B1,2,3) + 4 H2O = N(4)-(alpha-D-Man-(1-&gt;3)-[alpha-D-Man-(1-&gt;3)-[alpha-D-Man-(1-&gt;6)]-alpha-D-Man-(1-&gt;6)]-beta-D-Man-(1-&gt;4)-beta-D-GlcNAc-(1-&gt;4)-beta-D-GlcNAc)-L-asparaginyl-[protein] (N-glucan mannose isomer 5A1,2) + 4 beta-D-mannose</text>
        <dbReference type="Rhea" id="RHEA:56008"/>
        <dbReference type="Rhea" id="RHEA-COMP:14356"/>
        <dbReference type="Rhea" id="RHEA-COMP:14367"/>
        <dbReference type="ChEBI" id="CHEBI:15377"/>
        <dbReference type="ChEBI" id="CHEBI:28563"/>
        <dbReference type="ChEBI" id="CHEBI:59087"/>
        <dbReference type="ChEBI" id="CHEBI:139493"/>
        <dbReference type="EC" id="3.2.1.113"/>
    </reaction>
</comment>
<evidence type="ECO:0000313" key="15">
    <source>
        <dbReference type="EMBL" id="KAJ7044145.1"/>
    </source>
</evidence>
<keyword evidence="16" id="KW-1185">Reference proteome</keyword>
<evidence type="ECO:0000256" key="5">
    <source>
        <dbReference type="ARBA" id="ARBA00022801"/>
    </source>
</evidence>
<evidence type="ECO:0000256" key="8">
    <source>
        <dbReference type="ARBA" id="ARBA00047669"/>
    </source>
</evidence>
<feature type="disulfide bond" evidence="12">
    <location>
        <begin position="349"/>
        <end position="412"/>
    </location>
</feature>
<evidence type="ECO:0000256" key="4">
    <source>
        <dbReference type="ARBA" id="ARBA00022723"/>
    </source>
</evidence>
<evidence type="ECO:0000256" key="6">
    <source>
        <dbReference type="ARBA" id="ARBA00022837"/>
    </source>
</evidence>
<dbReference type="Pfam" id="PF01532">
    <property type="entry name" value="Glyco_hydro_47"/>
    <property type="match status" value="1"/>
</dbReference>
<dbReference type="PANTHER" id="PTHR11742:SF55">
    <property type="entry name" value="ENDOPLASMIC RETICULUM MANNOSYL-OLIGOSACCHARIDE 1,2-ALPHA-MANNOSIDASE"/>
    <property type="match status" value="1"/>
</dbReference>
<evidence type="ECO:0000313" key="16">
    <source>
        <dbReference type="Proteomes" id="UP001218188"/>
    </source>
</evidence>
<feature type="binding site" evidence="11">
    <location>
        <position position="602"/>
    </location>
    <ligand>
        <name>Ca(2+)</name>
        <dbReference type="ChEBI" id="CHEBI:29108"/>
    </ligand>
</feature>
<dbReference type="GO" id="GO:0004571">
    <property type="term" value="F:mannosyl-oligosaccharide 1,2-alpha-mannosidase activity"/>
    <property type="evidence" value="ECO:0007669"/>
    <property type="project" value="UniProtKB-EC"/>
</dbReference>
<evidence type="ECO:0000256" key="9">
    <source>
        <dbReference type="ARBA" id="ARBA00048605"/>
    </source>
</evidence>
<dbReference type="InterPro" id="IPR001382">
    <property type="entry name" value="Glyco_hydro_47"/>
</dbReference>
<organism evidence="15 16">
    <name type="scientific">Mycena alexandri</name>
    <dbReference type="NCBI Taxonomy" id="1745969"/>
    <lineage>
        <taxon>Eukaryota</taxon>
        <taxon>Fungi</taxon>
        <taxon>Dikarya</taxon>
        <taxon>Basidiomycota</taxon>
        <taxon>Agaricomycotina</taxon>
        <taxon>Agaricomycetes</taxon>
        <taxon>Agaricomycetidae</taxon>
        <taxon>Agaricales</taxon>
        <taxon>Marasmiineae</taxon>
        <taxon>Mycenaceae</taxon>
        <taxon>Mycena</taxon>
    </lineage>
</organism>
<feature type="active site" description="Proton donor" evidence="10">
    <location>
        <position position="148"/>
    </location>
</feature>
<dbReference type="GO" id="GO:0005783">
    <property type="term" value="C:endoplasmic reticulum"/>
    <property type="evidence" value="ECO:0007669"/>
    <property type="project" value="TreeGrafter"/>
</dbReference>
<sequence length="623" mass="70468">MPQRGFSSPYLRQQRPGIFHILRHRPFLYAGVFLITLFFIWTAWPRQYDEHVLPKDTPPKIWNQRAQDVKSAFRHAYLGYEKYAAPHDELTPLSNGFQDNFNGWGVTALDSLDTMLLMNLDEEYDRALAQLSETSFLLPHTKFAPFFETVIRYLGGFLSSYAMSKNPVLLARAEELAKKLDGVFDGYKGVFPLYGVNTESGENVGSDVGTLAEISSMQLEYLYLARATGNNHYFDRANTVMNVLANVDLHLSGGMMPSEWNLTSVLPHNSHLSVGSQADSSHEYLLKQYLLTAKTDKKSLEMYIRATTHIITTLLFVSPTRHLIYVTDTSEPTFEHAGRPTHKQEHLSCFLPGLLALGAHTLPLDDSAALGLDLLSLGKGFGWAQRGYVALARQPSLKEIHMWAAAGLAQTCYMLYADQPTGLAPEQVVFKPANSGRWGLGNDGKWQEGGGQRWIEEVEAWRASSVGSGTWKGPFLPPGVGEDVKPIVYTEAERRLGKGKGRDYSLYQTAYLLRPETIESLYIMWRVTGEAKWREMGWRIFEAIEREARTPSGYASLRSVEISPSHKLDQMPSYFLAETLKYLYLLFLDKDPLPLDRWVFNTEAHPLPIFEWTQAEKERFGIA</sequence>
<dbReference type="EMBL" id="JARJCM010000008">
    <property type="protein sequence ID" value="KAJ7044145.1"/>
    <property type="molecule type" value="Genomic_DNA"/>
</dbReference>
<dbReference type="EC" id="3.2.1.-" evidence="13"/>
<dbReference type="PRINTS" id="PR00747">
    <property type="entry name" value="GLYHDRLASE47"/>
</dbReference>
<comment type="cofactor">
    <cofactor evidence="1 11">
        <name>Ca(2+)</name>
        <dbReference type="ChEBI" id="CHEBI:29108"/>
    </cofactor>
</comment>
<evidence type="ECO:0000256" key="2">
    <source>
        <dbReference type="ARBA" id="ARBA00004922"/>
    </source>
</evidence>
<keyword evidence="14" id="KW-1133">Transmembrane helix</keyword>
<keyword evidence="14" id="KW-0812">Transmembrane</keyword>
<evidence type="ECO:0000256" key="10">
    <source>
        <dbReference type="PIRSR" id="PIRSR601382-1"/>
    </source>
</evidence>
<evidence type="ECO:0000256" key="11">
    <source>
        <dbReference type="PIRSR" id="PIRSR601382-2"/>
    </source>
</evidence>
<keyword evidence="7 12" id="KW-1015">Disulfide bond</keyword>
<dbReference type="Gene3D" id="1.50.10.10">
    <property type="match status" value="1"/>
</dbReference>
<feature type="active site" evidence="10">
    <location>
        <position position="516"/>
    </location>
</feature>
<keyword evidence="13" id="KW-0326">Glycosidase</keyword>
<reference evidence="15" key="1">
    <citation type="submission" date="2023-03" db="EMBL/GenBank/DDBJ databases">
        <title>Massive genome expansion in bonnet fungi (Mycena s.s.) driven by repeated elements and novel gene families across ecological guilds.</title>
        <authorList>
            <consortium name="Lawrence Berkeley National Laboratory"/>
            <person name="Harder C.B."/>
            <person name="Miyauchi S."/>
            <person name="Viragh M."/>
            <person name="Kuo A."/>
            <person name="Thoen E."/>
            <person name="Andreopoulos B."/>
            <person name="Lu D."/>
            <person name="Skrede I."/>
            <person name="Drula E."/>
            <person name="Henrissat B."/>
            <person name="Morin E."/>
            <person name="Kohler A."/>
            <person name="Barry K."/>
            <person name="LaButti K."/>
            <person name="Morin E."/>
            <person name="Salamov A."/>
            <person name="Lipzen A."/>
            <person name="Mereny Z."/>
            <person name="Hegedus B."/>
            <person name="Baldrian P."/>
            <person name="Stursova M."/>
            <person name="Weitz H."/>
            <person name="Taylor A."/>
            <person name="Grigoriev I.V."/>
            <person name="Nagy L.G."/>
            <person name="Martin F."/>
            <person name="Kauserud H."/>
        </authorList>
    </citation>
    <scope>NUCLEOTIDE SEQUENCE</scope>
    <source>
        <strain evidence="15">CBHHK200</strain>
    </source>
</reference>
<dbReference type="PANTHER" id="PTHR11742">
    <property type="entry name" value="MANNOSYL-OLIGOSACCHARIDE ALPHA-1,2-MANNOSIDASE-RELATED"/>
    <property type="match status" value="1"/>
</dbReference>
<comment type="caution">
    <text evidence="15">The sequence shown here is derived from an EMBL/GenBank/DDBJ whole genome shotgun (WGS) entry which is preliminary data.</text>
</comment>
<dbReference type="GO" id="GO:0036503">
    <property type="term" value="P:ERAD pathway"/>
    <property type="evidence" value="ECO:0007669"/>
    <property type="project" value="UniProtKB-ARBA"/>
</dbReference>
<comment type="pathway">
    <text evidence="2">Protein modification; protein glycosylation.</text>
</comment>
<evidence type="ECO:0000256" key="7">
    <source>
        <dbReference type="ARBA" id="ARBA00023157"/>
    </source>
</evidence>
<feature type="active site" description="Proton donor" evidence="10">
    <location>
        <position position="426"/>
    </location>
</feature>
<keyword evidence="6 11" id="KW-0106">Calcium</keyword>
<protein>
    <recommendedName>
        <fullName evidence="13">alpha-1,2-Mannosidase</fullName>
        <ecNumber evidence="13">3.2.1.-</ecNumber>
    </recommendedName>
</protein>
<feature type="transmembrane region" description="Helical" evidence="14">
    <location>
        <begin position="27"/>
        <end position="44"/>
    </location>
</feature>
<dbReference type="GO" id="GO:0016020">
    <property type="term" value="C:membrane"/>
    <property type="evidence" value="ECO:0007669"/>
    <property type="project" value="InterPro"/>
</dbReference>